<keyword evidence="4" id="KW-0769">Symport</keyword>
<evidence type="ECO:0000256" key="2">
    <source>
        <dbReference type="ARBA" id="ARBA00022448"/>
    </source>
</evidence>
<dbReference type="SUPFAM" id="SSF161070">
    <property type="entry name" value="SNF-like"/>
    <property type="match status" value="1"/>
</dbReference>
<feature type="compositionally biased region" description="Basic and acidic residues" evidence="8">
    <location>
        <begin position="20"/>
        <end position="29"/>
    </location>
</feature>
<evidence type="ECO:0000256" key="5">
    <source>
        <dbReference type="ARBA" id="ARBA00022989"/>
    </source>
</evidence>
<feature type="disulfide bond" evidence="7">
    <location>
        <begin position="172"/>
        <end position="181"/>
    </location>
</feature>
<sequence>MPRPVHISPMISPRASSPPAHHELPDHDKATTFDPKGWPALSTAAASGIVISSSSSPAWDTPLDLETYGDSRCLLMRTEEVSSSLGAFLIPYLLCSFVVGFPILYLEMSLGQFARTGPATVFRKLAPAFQGIGWGQSITSLLVGIYYNVIVGWTLLYLFGIITGSTYKWGSCDNTFNSARCASDLHFESCWEQIPDDQMQGNFFYNGTCNVAASLVRNLSDGEKTSPSEEYFE</sequence>
<keyword evidence="6 9" id="KW-0472">Membrane</keyword>
<evidence type="ECO:0000313" key="10">
    <source>
        <dbReference type="Proteomes" id="UP000095287"/>
    </source>
</evidence>
<evidence type="ECO:0000256" key="1">
    <source>
        <dbReference type="ARBA" id="ARBA00004141"/>
    </source>
</evidence>
<keyword evidence="10" id="KW-1185">Reference proteome</keyword>
<feature type="transmembrane region" description="Helical" evidence="9">
    <location>
        <begin position="138"/>
        <end position="159"/>
    </location>
</feature>
<dbReference type="Proteomes" id="UP000095287">
    <property type="component" value="Unplaced"/>
</dbReference>
<comment type="subcellular location">
    <subcellularLocation>
        <location evidence="1">Membrane</location>
        <topology evidence="1">Multi-pass membrane protein</topology>
    </subcellularLocation>
</comment>
<dbReference type="AlphaFoldDB" id="A0A1I7ZGS4"/>
<dbReference type="GO" id="GO:0005886">
    <property type="term" value="C:plasma membrane"/>
    <property type="evidence" value="ECO:0007669"/>
    <property type="project" value="TreeGrafter"/>
</dbReference>
<feature type="transmembrane region" description="Helical" evidence="9">
    <location>
        <begin position="85"/>
        <end position="105"/>
    </location>
</feature>
<name>A0A1I7ZGS4_9BILA</name>
<proteinExistence type="predicted"/>
<keyword evidence="5 9" id="KW-1133">Transmembrane helix</keyword>
<dbReference type="PRINTS" id="PR00176">
    <property type="entry name" value="NANEUSMPORT"/>
</dbReference>
<dbReference type="InterPro" id="IPR000175">
    <property type="entry name" value="Na/ntran_symport"/>
</dbReference>
<evidence type="ECO:0000256" key="3">
    <source>
        <dbReference type="ARBA" id="ARBA00022692"/>
    </source>
</evidence>
<keyword evidence="7" id="KW-1015">Disulfide bond</keyword>
<evidence type="ECO:0000256" key="6">
    <source>
        <dbReference type="ARBA" id="ARBA00023136"/>
    </source>
</evidence>
<keyword evidence="3 9" id="KW-0812">Transmembrane</keyword>
<protein>
    <submittedName>
        <fullName evidence="11">Transporter</fullName>
    </submittedName>
</protein>
<dbReference type="Pfam" id="PF00209">
    <property type="entry name" value="SNF"/>
    <property type="match status" value="1"/>
</dbReference>
<keyword evidence="2" id="KW-0813">Transport</keyword>
<organism evidence="10 11">
    <name type="scientific">Steinernema glaseri</name>
    <dbReference type="NCBI Taxonomy" id="37863"/>
    <lineage>
        <taxon>Eukaryota</taxon>
        <taxon>Metazoa</taxon>
        <taxon>Ecdysozoa</taxon>
        <taxon>Nematoda</taxon>
        <taxon>Chromadorea</taxon>
        <taxon>Rhabditida</taxon>
        <taxon>Tylenchina</taxon>
        <taxon>Panagrolaimomorpha</taxon>
        <taxon>Strongyloidoidea</taxon>
        <taxon>Steinernematidae</taxon>
        <taxon>Steinernema</taxon>
    </lineage>
</organism>
<dbReference type="PROSITE" id="PS50267">
    <property type="entry name" value="NA_NEUROTRAN_SYMP_3"/>
    <property type="match status" value="1"/>
</dbReference>
<reference evidence="11" key="1">
    <citation type="submission" date="2016-11" db="UniProtKB">
        <authorList>
            <consortium name="WormBaseParasite"/>
        </authorList>
    </citation>
    <scope>IDENTIFICATION</scope>
</reference>
<feature type="region of interest" description="Disordered" evidence="8">
    <location>
        <begin position="1"/>
        <end position="29"/>
    </location>
</feature>
<dbReference type="PANTHER" id="PTHR11616">
    <property type="entry name" value="SODIUM/CHLORIDE DEPENDENT TRANSPORTER"/>
    <property type="match status" value="1"/>
</dbReference>
<dbReference type="InterPro" id="IPR037272">
    <property type="entry name" value="SNS_sf"/>
</dbReference>
<dbReference type="PANTHER" id="PTHR11616:SF326">
    <property type="entry name" value="SODIUM-DEPENDENT TRANSPORTER SNF-5"/>
    <property type="match status" value="1"/>
</dbReference>
<dbReference type="WBParaSite" id="L893_g26246.t1">
    <property type="protein sequence ID" value="L893_g26246.t1"/>
    <property type="gene ID" value="L893_g26246"/>
</dbReference>
<evidence type="ECO:0000256" key="7">
    <source>
        <dbReference type="PIRSR" id="PIRSR600175-2"/>
    </source>
</evidence>
<evidence type="ECO:0000256" key="9">
    <source>
        <dbReference type="SAM" id="Phobius"/>
    </source>
</evidence>
<evidence type="ECO:0000256" key="4">
    <source>
        <dbReference type="ARBA" id="ARBA00022847"/>
    </source>
</evidence>
<dbReference type="GO" id="GO:0043005">
    <property type="term" value="C:neuron projection"/>
    <property type="evidence" value="ECO:0007669"/>
    <property type="project" value="TreeGrafter"/>
</dbReference>
<accession>A0A1I7ZGS4</accession>
<evidence type="ECO:0000256" key="8">
    <source>
        <dbReference type="SAM" id="MobiDB-lite"/>
    </source>
</evidence>
<dbReference type="GO" id="GO:0005332">
    <property type="term" value="F:gamma-aminobutyric acid:sodium:chloride symporter activity"/>
    <property type="evidence" value="ECO:0007669"/>
    <property type="project" value="TreeGrafter"/>
</dbReference>
<evidence type="ECO:0000313" key="11">
    <source>
        <dbReference type="WBParaSite" id="L893_g26246.t1"/>
    </source>
</evidence>